<dbReference type="HAMAP" id="MF_01942">
    <property type="entry name" value="Lipid_A_LpxL_LpxP"/>
    <property type="match status" value="1"/>
</dbReference>
<keyword evidence="4 9" id="KW-0812">Transmembrane</keyword>
<feature type="short sequence motif" description="HXXXXD motif" evidence="9">
    <location>
        <begin position="139"/>
        <end position="144"/>
    </location>
</feature>
<evidence type="ECO:0000256" key="7">
    <source>
        <dbReference type="ARBA" id="ARBA00023136"/>
    </source>
</evidence>
<gene>
    <name evidence="10" type="primary">htrB</name>
    <name evidence="9" type="synonym">lpxL</name>
    <name evidence="10" type="ORF">VEx25_1645</name>
</gene>
<comment type="function">
    <text evidence="9">Catalyzes the transfer of an acyl chain from an acyl-[acyl-carrier-protein] (ACP) to a Kdo(2)-lipid IV(A) to form a Kdo(2)-(acyl)-lipid IV(A).</text>
</comment>
<feature type="transmembrane region" description="Helical" evidence="9">
    <location>
        <begin position="23"/>
        <end position="44"/>
    </location>
</feature>
<keyword evidence="6 9" id="KW-1133">Transmembrane helix</keyword>
<accession>A0ABM9WRQ1</accession>
<dbReference type="PIRSF" id="PIRSF026649">
    <property type="entry name" value="MsbB"/>
    <property type="match status" value="1"/>
</dbReference>
<protein>
    <recommendedName>
        <fullName evidence="9">Lipid A biosynthesis acyltransferase</fullName>
        <ecNumber evidence="9">2.3.1.241</ecNumber>
    </recommendedName>
    <alternativeName>
        <fullName evidence="9">Kdo(2)-lipid IV(A) acyltransferase</fullName>
    </alternativeName>
</protein>
<keyword evidence="2 9" id="KW-0997">Cell inner membrane</keyword>
<dbReference type="PANTHER" id="PTHR30606:SF9">
    <property type="entry name" value="LIPID A BIOSYNTHESIS LAUROYLTRANSFERASE"/>
    <property type="match status" value="1"/>
</dbReference>
<sequence length="313" mass="36208">MSDPMNIVPPPPFSYQLLKPKYWSVWLAFGSLAILVNVLPYIVLRILGRSIGCVAMHVMKRRHKIALRNLQLCFPDFTDWQCKDVVRKNFQYTGMAIIETGIAWFWPDWRIRRITSIVGKDRLLAEEKNGRGVLVVCSHHLNLEITARIFSQFAKGYGVYRPNSNPAYEFIQHRGRTRFGHQMIDRKDVKSMLKVLKNGHRLWYLPDHDYGVSHSVFAPFFAVEQAASTVGSSVLIDATKCAVISGVTVSKNHHYTLYIGKDISERFERRNAIKAASILNQELEKMIKRDIPAWMWLHKRFKTRPEGLDCVYT</sequence>
<keyword evidence="7 9" id="KW-0472">Membrane</keyword>
<evidence type="ECO:0000313" key="10">
    <source>
        <dbReference type="EMBL" id="EDN56016.1"/>
    </source>
</evidence>
<dbReference type="InterPro" id="IPR011920">
    <property type="entry name" value="Lipid_A_LpxL_LpxP"/>
</dbReference>
<dbReference type="GO" id="GO:0016746">
    <property type="term" value="F:acyltransferase activity"/>
    <property type="evidence" value="ECO:0007669"/>
    <property type="project" value="UniProtKB-KW"/>
</dbReference>
<keyword evidence="3 9" id="KW-0808">Transferase</keyword>
<evidence type="ECO:0000256" key="8">
    <source>
        <dbReference type="ARBA" id="ARBA00023315"/>
    </source>
</evidence>
<dbReference type="CDD" id="cd07984">
    <property type="entry name" value="LPLAT_LABLAT-like"/>
    <property type="match status" value="1"/>
</dbReference>
<dbReference type="PANTHER" id="PTHR30606">
    <property type="entry name" value="LIPID A BIOSYNTHESIS LAUROYL ACYLTRANSFERASE"/>
    <property type="match status" value="1"/>
</dbReference>
<comment type="pathway">
    <text evidence="9">Bacterial outer membrane biogenesis; lipopolysaccharide biosynthesis.</text>
</comment>
<evidence type="ECO:0000256" key="6">
    <source>
        <dbReference type="ARBA" id="ARBA00022989"/>
    </source>
</evidence>
<organism evidence="10 11">
    <name type="scientific">Vibrio antiquarius (strain Ex25)</name>
    <dbReference type="NCBI Taxonomy" id="150340"/>
    <lineage>
        <taxon>Bacteria</taxon>
        <taxon>Pseudomonadati</taxon>
        <taxon>Pseudomonadota</taxon>
        <taxon>Gammaproteobacteria</taxon>
        <taxon>Vibrionales</taxon>
        <taxon>Vibrionaceae</taxon>
        <taxon>Vibrio</taxon>
        <taxon>Vibrio diabolicus subgroup</taxon>
    </lineage>
</organism>
<keyword evidence="1 9" id="KW-1003">Cell membrane</keyword>
<comment type="catalytic activity">
    <reaction evidence="9">
        <text>an alpha-Kdo-(2-&gt;4)-alpha-Kdo-(2-&gt;6)-lipid IVA + a fatty acyl-[ACP] = an alpha-Kdo-(2-&gt;4)-alpha-Kdo-(2-&gt;6)-(acyl)-lipid IVA + holo-[ACP]</text>
        <dbReference type="Rhea" id="RHEA:69396"/>
        <dbReference type="Rhea" id="RHEA-COMP:9685"/>
        <dbReference type="Rhea" id="RHEA-COMP:14125"/>
        <dbReference type="ChEBI" id="CHEBI:64479"/>
        <dbReference type="ChEBI" id="CHEBI:138651"/>
        <dbReference type="ChEBI" id="CHEBI:176429"/>
        <dbReference type="ChEBI" id="CHEBI:176430"/>
        <dbReference type="EC" id="2.3.1.241"/>
    </reaction>
</comment>
<comment type="subcellular location">
    <subcellularLocation>
        <location evidence="9">Cell inner membrane</location>
        <topology evidence="9">Single-pass membrane protein</topology>
    </subcellularLocation>
</comment>
<dbReference type="Proteomes" id="UP000242664">
    <property type="component" value="Unassembled WGS sequence"/>
</dbReference>
<dbReference type="EC" id="2.3.1.241" evidence="9"/>
<evidence type="ECO:0000256" key="1">
    <source>
        <dbReference type="ARBA" id="ARBA00022475"/>
    </source>
</evidence>
<evidence type="ECO:0000256" key="3">
    <source>
        <dbReference type="ARBA" id="ARBA00022679"/>
    </source>
</evidence>
<dbReference type="EMBL" id="DS267853">
    <property type="protein sequence ID" value="EDN56016.1"/>
    <property type="molecule type" value="Genomic_DNA"/>
</dbReference>
<proteinExistence type="inferred from homology"/>
<dbReference type="Pfam" id="PF03279">
    <property type="entry name" value="Lip_A_acyltrans"/>
    <property type="match status" value="1"/>
</dbReference>
<evidence type="ECO:0000256" key="2">
    <source>
        <dbReference type="ARBA" id="ARBA00022519"/>
    </source>
</evidence>
<name>A0ABM9WRQ1_VIBAE</name>
<comment type="pathway">
    <text evidence="9">Glycolipid biosynthesis; KDO(2)-lipid A biosynthesis; KDO(2)-lipid A from CMP-3-deoxy-D-manno-octulosonate and lipid IV(A): step 3/4.</text>
</comment>
<evidence type="ECO:0000313" key="11">
    <source>
        <dbReference type="Proteomes" id="UP000242664"/>
    </source>
</evidence>
<keyword evidence="8 9" id="KW-0012">Acyltransferase</keyword>
<keyword evidence="11" id="KW-1185">Reference proteome</keyword>
<dbReference type="InterPro" id="IPR004960">
    <property type="entry name" value="LipA_acyltrans"/>
</dbReference>
<dbReference type="NCBIfam" id="NF005340">
    <property type="entry name" value="PRK06860.1"/>
    <property type="match status" value="1"/>
</dbReference>
<evidence type="ECO:0000256" key="9">
    <source>
        <dbReference type="HAMAP-Rule" id="MF_01942"/>
    </source>
</evidence>
<evidence type="ECO:0000256" key="5">
    <source>
        <dbReference type="ARBA" id="ARBA00022985"/>
    </source>
</evidence>
<reference evidence="11" key="1">
    <citation type="submission" date="2006-10" db="EMBL/GenBank/DDBJ databases">
        <authorList>
            <person name="Heidelberg J."/>
            <person name="Sebastian Y."/>
        </authorList>
    </citation>
    <scope>NUCLEOTIDE SEQUENCE [LARGE SCALE GENOMIC DNA]</scope>
    <source>
        <strain evidence="11">EX25</strain>
    </source>
</reference>
<keyword evidence="5 9" id="KW-0448">Lipopolysaccharide biosynthesis</keyword>
<dbReference type="NCBIfam" id="TIGR02207">
    <property type="entry name" value="lipid_A_htrB"/>
    <property type="match status" value="1"/>
</dbReference>
<comment type="similarity">
    <text evidence="9">Belongs to the LpxL/LpxM/LpxP family.</text>
</comment>
<evidence type="ECO:0000256" key="4">
    <source>
        <dbReference type="ARBA" id="ARBA00022692"/>
    </source>
</evidence>